<dbReference type="EMBL" id="QJKB01000021">
    <property type="protein sequence ID" value="PXX35284.1"/>
    <property type="molecule type" value="Genomic_DNA"/>
</dbReference>
<dbReference type="PROSITE" id="PS50801">
    <property type="entry name" value="STAS"/>
    <property type="match status" value="1"/>
</dbReference>
<feature type="domain" description="STAS" evidence="6">
    <location>
        <begin position="421"/>
        <end position="538"/>
    </location>
</feature>
<feature type="transmembrane region" description="Helical" evidence="5">
    <location>
        <begin position="118"/>
        <end position="142"/>
    </location>
</feature>
<comment type="subcellular location">
    <subcellularLocation>
        <location evidence="1">Membrane</location>
        <topology evidence="1">Multi-pass membrane protein</topology>
    </subcellularLocation>
</comment>
<dbReference type="InterPro" id="IPR011547">
    <property type="entry name" value="SLC26A/SulP_dom"/>
</dbReference>
<dbReference type="SUPFAM" id="SSF52091">
    <property type="entry name" value="SpoIIaa-like"/>
    <property type="match status" value="1"/>
</dbReference>
<dbReference type="GO" id="GO:0016020">
    <property type="term" value="C:membrane"/>
    <property type="evidence" value="ECO:0007669"/>
    <property type="project" value="UniProtKB-SubCell"/>
</dbReference>
<gene>
    <name evidence="7" type="ORF">DFR42_12119</name>
</gene>
<organism evidence="7 8">
    <name type="scientific">Undibacterium pigrum</name>
    <dbReference type="NCBI Taxonomy" id="401470"/>
    <lineage>
        <taxon>Bacteria</taxon>
        <taxon>Pseudomonadati</taxon>
        <taxon>Pseudomonadota</taxon>
        <taxon>Betaproteobacteria</taxon>
        <taxon>Burkholderiales</taxon>
        <taxon>Oxalobacteraceae</taxon>
        <taxon>Undibacterium</taxon>
    </lineage>
</organism>
<dbReference type="OrthoDB" id="9769739at2"/>
<dbReference type="InterPro" id="IPR036513">
    <property type="entry name" value="STAS_dom_sf"/>
</dbReference>
<dbReference type="InterPro" id="IPR002645">
    <property type="entry name" value="STAS_dom"/>
</dbReference>
<name>A0A318IRI8_9BURK</name>
<feature type="transmembrane region" description="Helical" evidence="5">
    <location>
        <begin position="313"/>
        <end position="346"/>
    </location>
</feature>
<keyword evidence="3 5" id="KW-1133">Transmembrane helix</keyword>
<proteinExistence type="predicted"/>
<evidence type="ECO:0000313" key="8">
    <source>
        <dbReference type="Proteomes" id="UP000247792"/>
    </source>
</evidence>
<evidence type="ECO:0000256" key="5">
    <source>
        <dbReference type="SAM" id="Phobius"/>
    </source>
</evidence>
<evidence type="ECO:0000256" key="4">
    <source>
        <dbReference type="ARBA" id="ARBA00023136"/>
    </source>
</evidence>
<keyword evidence="2 5" id="KW-0812">Transmembrane</keyword>
<feature type="transmembrane region" description="Helical" evidence="5">
    <location>
        <begin position="273"/>
        <end position="293"/>
    </location>
</feature>
<feature type="transmembrane region" description="Helical" evidence="5">
    <location>
        <begin position="36"/>
        <end position="52"/>
    </location>
</feature>
<feature type="transmembrane region" description="Helical" evidence="5">
    <location>
        <begin position="189"/>
        <end position="211"/>
    </location>
</feature>
<dbReference type="Proteomes" id="UP000247792">
    <property type="component" value="Unassembled WGS sequence"/>
</dbReference>
<evidence type="ECO:0000256" key="3">
    <source>
        <dbReference type="ARBA" id="ARBA00022989"/>
    </source>
</evidence>
<dbReference type="RefSeq" id="WP_110258268.1">
    <property type="nucleotide sequence ID" value="NZ_QJKB01000021.1"/>
</dbReference>
<protein>
    <submittedName>
        <fullName evidence="7">MFS superfamily sulfate permease-like transporter</fullName>
    </submittedName>
</protein>
<feature type="transmembrane region" description="Helical" evidence="5">
    <location>
        <begin position="231"/>
        <end position="252"/>
    </location>
</feature>
<evidence type="ECO:0000256" key="1">
    <source>
        <dbReference type="ARBA" id="ARBA00004141"/>
    </source>
</evidence>
<keyword evidence="8" id="KW-1185">Reference proteome</keyword>
<feature type="transmembrane region" description="Helical" evidence="5">
    <location>
        <begin position="84"/>
        <end position="106"/>
    </location>
</feature>
<dbReference type="Pfam" id="PF01740">
    <property type="entry name" value="STAS"/>
    <property type="match status" value="1"/>
</dbReference>
<dbReference type="CDD" id="cd07042">
    <property type="entry name" value="STAS_SulP_like_sulfate_transporter"/>
    <property type="match status" value="1"/>
</dbReference>
<evidence type="ECO:0000259" key="6">
    <source>
        <dbReference type="PROSITE" id="PS50801"/>
    </source>
</evidence>
<dbReference type="PANTHER" id="PTHR11814">
    <property type="entry name" value="SULFATE TRANSPORTER"/>
    <property type="match status" value="1"/>
</dbReference>
<dbReference type="InterPro" id="IPR001902">
    <property type="entry name" value="SLC26A/SulP_fam"/>
</dbReference>
<dbReference type="Gene3D" id="3.30.750.24">
    <property type="entry name" value="STAS domain"/>
    <property type="match status" value="1"/>
</dbReference>
<dbReference type="AlphaFoldDB" id="A0A318IRI8"/>
<dbReference type="Pfam" id="PF00916">
    <property type="entry name" value="Sulfate_transp"/>
    <property type="match status" value="1"/>
</dbReference>
<reference evidence="7 8" key="1">
    <citation type="submission" date="2018-05" db="EMBL/GenBank/DDBJ databases">
        <title>Genomic Encyclopedia of Type Strains, Phase IV (KMG-IV): sequencing the most valuable type-strain genomes for metagenomic binning, comparative biology and taxonomic classification.</title>
        <authorList>
            <person name="Goeker M."/>
        </authorList>
    </citation>
    <scope>NUCLEOTIDE SEQUENCE [LARGE SCALE GENOMIC DNA]</scope>
    <source>
        <strain evidence="7 8">DSM 19792</strain>
    </source>
</reference>
<feature type="transmembrane region" description="Helical" evidence="5">
    <location>
        <begin position="366"/>
        <end position="396"/>
    </location>
</feature>
<dbReference type="GO" id="GO:0055085">
    <property type="term" value="P:transmembrane transport"/>
    <property type="evidence" value="ECO:0007669"/>
    <property type="project" value="InterPro"/>
</dbReference>
<comment type="caution">
    <text evidence="7">The sequence shown here is derived from an EMBL/GenBank/DDBJ whole genome shotgun (WGS) entry which is preliminary data.</text>
</comment>
<evidence type="ECO:0000256" key="2">
    <source>
        <dbReference type="ARBA" id="ARBA00022692"/>
    </source>
</evidence>
<accession>A0A318IRI8</accession>
<evidence type="ECO:0000313" key="7">
    <source>
        <dbReference type="EMBL" id="PXX35284.1"/>
    </source>
</evidence>
<sequence>MNKAWAWSDIIAGLSLAGLLLPEAVAYASIANLPPQAGIVAVFAGLVCYGVLGSSRFAIVAATSSSAAVLASATAAMANGDTGLRMLVAAGVVIVTGLFFIFAGMAKLGSISDFIARPVLRGFAFGLSAVIIIKQFAHVVGVHVQHTDMLRFSYELLARISSWNWVSLTVGMAALILLFALARLPYLPAGLLVLGAGIVAGQGLGLAQYGVAQVGTIDLQLLAPSLPDLSYVQYLRIGELSIAMLLILYAESYSAIRNFAIRHGDMVSPNRDLLALGAANLLSGLFQGMPVGAGFSATAANENNGAHSKMAGWAAAAALLLIVLTLLPVIALTPAPVLAAIVIHAVSHSLRPSAFYPYFKLHRDRFVALAAVAAVLLLGVLDGLLAAIGFSLLMLLRRLASTSISVLGRLNGGHDFVSLVNYPQAKTIPGVLILRPESGLFFGNAETAMNLAKQYTLASDAKVIVMSLEESPDLDSTTIEAITDFCATLHLQNKQLMLARLKFASRIVLERAEIPQLHIGSFSELSVDEVVTMAREVLATKG</sequence>
<keyword evidence="4 5" id="KW-0472">Membrane</keyword>
<feature type="transmembrane region" description="Helical" evidence="5">
    <location>
        <begin position="162"/>
        <end position="182"/>
    </location>
</feature>